<dbReference type="Proteomes" id="UP000324209">
    <property type="component" value="Chromosome"/>
</dbReference>
<dbReference type="GO" id="GO:0046872">
    <property type="term" value="F:metal ion binding"/>
    <property type="evidence" value="ECO:0007669"/>
    <property type="project" value="UniProtKB-KW"/>
</dbReference>
<feature type="binding site" evidence="3">
    <location>
        <position position="115"/>
    </location>
    <ligand>
        <name>a divalent metal cation</name>
        <dbReference type="ChEBI" id="CHEBI:60240"/>
        <label>2</label>
    </ligand>
</feature>
<dbReference type="PANTHER" id="PTHR46124:SF2">
    <property type="entry name" value="D-AMINOACYL-TRNA DEACYLASE"/>
    <property type="match status" value="1"/>
</dbReference>
<dbReference type="PROSITE" id="PS01091">
    <property type="entry name" value="TATD_3"/>
    <property type="match status" value="1"/>
</dbReference>
<dbReference type="Gene3D" id="3.20.20.140">
    <property type="entry name" value="Metal-dependent hydrolases"/>
    <property type="match status" value="1"/>
</dbReference>
<dbReference type="RefSeq" id="WP_149486748.1">
    <property type="nucleotide sequence ID" value="NZ_CP036150.1"/>
</dbReference>
<dbReference type="AlphaFoldDB" id="A0A5C1QMD3"/>
<dbReference type="KEGG" id="ock:EXM22_11960"/>
<dbReference type="PIRSF" id="PIRSF005902">
    <property type="entry name" value="DNase_TatD"/>
    <property type="match status" value="1"/>
</dbReference>
<reference evidence="4 5" key="1">
    <citation type="submission" date="2019-02" db="EMBL/GenBank/DDBJ databases">
        <title>Complete Genome Sequence and Methylome Analysis of free living Spirochaetas.</title>
        <authorList>
            <person name="Fomenkov A."/>
            <person name="Dubinina G."/>
            <person name="Leshcheva N."/>
            <person name="Mikheeva N."/>
            <person name="Grabovich M."/>
            <person name="Vincze T."/>
            <person name="Roberts R.J."/>
        </authorList>
    </citation>
    <scope>NUCLEOTIDE SEQUENCE [LARGE SCALE GENOMIC DNA]</scope>
    <source>
        <strain evidence="4 5">K2</strain>
    </source>
</reference>
<dbReference type="EMBL" id="CP036150">
    <property type="protein sequence ID" value="QEN08667.1"/>
    <property type="molecule type" value="Genomic_DNA"/>
</dbReference>
<feature type="binding site" evidence="3">
    <location>
        <position position="139"/>
    </location>
    <ligand>
        <name>a divalent metal cation</name>
        <dbReference type="ChEBI" id="CHEBI:60240"/>
        <label>2</label>
    </ligand>
</feature>
<evidence type="ECO:0000313" key="4">
    <source>
        <dbReference type="EMBL" id="QEN08667.1"/>
    </source>
</evidence>
<evidence type="ECO:0000256" key="1">
    <source>
        <dbReference type="ARBA" id="ARBA00009275"/>
    </source>
</evidence>
<gene>
    <name evidence="4" type="ORF">EXM22_11960</name>
</gene>
<evidence type="ECO:0000313" key="5">
    <source>
        <dbReference type="Proteomes" id="UP000324209"/>
    </source>
</evidence>
<keyword evidence="5" id="KW-1185">Reference proteome</keyword>
<dbReference type="InterPro" id="IPR001130">
    <property type="entry name" value="TatD-like"/>
</dbReference>
<dbReference type="SUPFAM" id="SSF51556">
    <property type="entry name" value="Metallo-dependent hydrolases"/>
    <property type="match status" value="1"/>
</dbReference>
<accession>A0A5C1QMD3</accession>
<feature type="binding site" evidence="3">
    <location>
        <position position="78"/>
    </location>
    <ligand>
        <name>a divalent metal cation</name>
        <dbReference type="ChEBI" id="CHEBI:60240"/>
        <label>1</label>
    </ligand>
</feature>
<keyword evidence="2" id="KW-0378">Hydrolase</keyword>
<dbReference type="InterPro" id="IPR018228">
    <property type="entry name" value="DNase_TatD-rel_CS"/>
</dbReference>
<feature type="binding site" evidence="3">
    <location>
        <position position="188"/>
    </location>
    <ligand>
        <name>a divalent metal cation</name>
        <dbReference type="ChEBI" id="CHEBI:60240"/>
        <label>1</label>
    </ligand>
</feature>
<dbReference type="Pfam" id="PF01026">
    <property type="entry name" value="TatD_DNase"/>
    <property type="match status" value="1"/>
</dbReference>
<comment type="similarity">
    <text evidence="1">Belongs to the metallo-dependent hydrolases superfamily. TatD-type hydrolase family.</text>
</comment>
<dbReference type="GO" id="GO:0016788">
    <property type="term" value="F:hydrolase activity, acting on ester bonds"/>
    <property type="evidence" value="ECO:0007669"/>
    <property type="project" value="InterPro"/>
</dbReference>
<sequence length="235" mass="26281">MVCDAHLHSSHLPLADISSGGLFLSCSSSSADWAPLLNDPRIIPFLGIHPECLKDDWELELEELDRILKENPAAGLGECGLDRRFYKLISREEQERALKAHFDLAKKYSRSIVLHQVQASGALADFISGEKPEIPVLIHGFSGSREILKRYIQLDLFISLGPGVHSGGVELAETLKLIPDNRLLLETDWPYTAGRGSTSYKEILNQHYEEISRAMGVDFKTLAWRIRENGAVFTN</sequence>
<evidence type="ECO:0000256" key="2">
    <source>
        <dbReference type="ARBA" id="ARBA00022801"/>
    </source>
</evidence>
<dbReference type="PANTHER" id="PTHR46124">
    <property type="entry name" value="D-AMINOACYL-TRNA DEACYLASE"/>
    <property type="match status" value="1"/>
</dbReference>
<dbReference type="OrthoDB" id="356365at2"/>
<proteinExistence type="inferred from homology"/>
<dbReference type="InterPro" id="IPR032466">
    <property type="entry name" value="Metal_Hydrolase"/>
</dbReference>
<protein>
    <submittedName>
        <fullName evidence="4">Uncharacterized protein</fullName>
    </submittedName>
</protein>
<evidence type="ECO:0000256" key="3">
    <source>
        <dbReference type="PIRSR" id="PIRSR005902-1"/>
    </source>
</evidence>
<keyword evidence="3" id="KW-0479">Metal-binding</keyword>
<organism evidence="4 5">
    <name type="scientific">Oceanispirochaeta crateris</name>
    <dbReference type="NCBI Taxonomy" id="2518645"/>
    <lineage>
        <taxon>Bacteria</taxon>
        <taxon>Pseudomonadati</taxon>
        <taxon>Spirochaetota</taxon>
        <taxon>Spirochaetia</taxon>
        <taxon>Spirochaetales</taxon>
        <taxon>Spirochaetaceae</taxon>
        <taxon>Oceanispirochaeta</taxon>
    </lineage>
</organism>
<name>A0A5C1QMD3_9SPIO</name>